<sequence length="125" mass="14297">MALVWRWWCDALSAGYALLRHRHSHISSRISFVCELLVNCRHVALSRAIVEALQQRPPISRPPTAAVCRIHEDLTSDSGARSDEDDREPLCAVNKNRKKKSWIKLKMTTCRVVLKPSLVFSYDDP</sequence>
<gene>
    <name evidence="1" type="primary">Acey_s0250.g155</name>
    <name evidence="1" type="ORF">Y032_0250g155</name>
</gene>
<dbReference type="EMBL" id="JARK01001586">
    <property type="protein sequence ID" value="EYB88266.1"/>
    <property type="molecule type" value="Genomic_DNA"/>
</dbReference>
<protein>
    <submittedName>
        <fullName evidence="1">Uncharacterized protein</fullName>
    </submittedName>
</protein>
<comment type="caution">
    <text evidence="1">The sequence shown here is derived from an EMBL/GenBank/DDBJ whole genome shotgun (WGS) entry which is preliminary data.</text>
</comment>
<proteinExistence type="predicted"/>
<organism evidence="1 2">
    <name type="scientific">Ancylostoma ceylanicum</name>
    <dbReference type="NCBI Taxonomy" id="53326"/>
    <lineage>
        <taxon>Eukaryota</taxon>
        <taxon>Metazoa</taxon>
        <taxon>Ecdysozoa</taxon>
        <taxon>Nematoda</taxon>
        <taxon>Chromadorea</taxon>
        <taxon>Rhabditida</taxon>
        <taxon>Rhabditina</taxon>
        <taxon>Rhabditomorpha</taxon>
        <taxon>Strongyloidea</taxon>
        <taxon>Ancylostomatidae</taxon>
        <taxon>Ancylostomatinae</taxon>
        <taxon>Ancylostoma</taxon>
    </lineage>
</organism>
<accession>A0A016SD07</accession>
<keyword evidence="2" id="KW-1185">Reference proteome</keyword>
<reference evidence="2" key="1">
    <citation type="journal article" date="2015" name="Nat. Genet.">
        <title>The genome and transcriptome of the zoonotic hookworm Ancylostoma ceylanicum identify infection-specific gene families.</title>
        <authorList>
            <person name="Schwarz E.M."/>
            <person name="Hu Y."/>
            <person name="Antoshechkin I."/>
            <person name="Miller M.M."/>
            <person name="Sternberg P.W."/>
            <person name="Aroian R.V."/>
        </authorList>
    </citation>
    <scope>NUCLEOTIDE SEQUENCE</scope>
    <source>
        <strain evidence="2">HY135</strain>
    </source>
</reference>
<evidence type="ECO:0000313" key="2">
    <source>
        <dbReference type="Proteomes" id="UP000024635"/>
    </source>
</evidence>
<evidence type="ECO:0000313" key="1">
    <source>
        <dbReference type="EMBL" id="EYB88266.1"/>
    </source>
</evidence>
<dbReference type="AlphaFoldDB" id="A0A016SD07"/>
<name>A0A016SD07_9BILA</name>
<dbReference type="Proteomes" id="UP000024635">
    <property type="component" value="Unassembled WGS sequence"/>
</dbReference>